<keyword evidence="4" id="KW-1185">Reference proteome</keyword>
<organism evidence="3 4">
    <name type="scientific">Lacibacterium aquatile</name>
    <dbReference type="NCBI Taxonomy" id="1168082"/>
    <lineage>
        <taxon>Bacteria</taxon>
        <taxon>Pseudomonadati</taxon>
        <taxon>Pseudomonadota</taxon>
        <taxon>Alphaproteobacteria</taxon>
        <taxon>Rhodospirillales</taxon>
        <taxon>Rhodospirillaceae</taxon>
    </lineage>
</organism>
<protein>
    <submittedName>
        <fullName evidence="3">Uncharacterized protein</fullName>
    </submittedName>
</protein>
<accession>A0ABW5DV45</accession>
<gene>
    <name evidence="3" type="ORF">ACFSM5_17605</name>
</gene>
<evidence type="ECO:0000313" key="3">
    <source>
        <dbReference type="EMBL" id="MFD2264725.1"/>
    </source>
</evidence>
<proteinExistence type="predicted"/>
<keyword evidence="2" id="KW-0732">Signal</keyword>
<evidence type="ECO:0000256" key="2">
    <source>
        <dbReference type="SAM" id="SignalP"/>
    </source>
</evidence>
<evidence type="ECO:0000313" key="4">
    <source>
        <dbReference type="Proteomes" id="UP001597295"/>
    </source>
</evidence>
<reference evidence="4" key="1">
    <citation type="journal article" date="2019" name="Int. J. Syst. Evol. Microbiol.">
        <title>The Global Catalogue of Microorganisms (GCM) 10K type strain sequencing project: providing services to taxonomists for standard genome sequencing and annotation.</title>
        <authorList>
            <consortium name="The Broad Institute Genomics Platform"/>
            <consortium name="The Broad Institute Genome Sequencing Center for Infectious Disease"/>
            <person name="Wu L."/>
            <person name="Ma J."/>
        </authorList>
    </citation>
    <scope>NUCLEOTIDE SEQUENCE [LARGE SCALE GENOMIC DNA]</scope>
    <source>
        <strain evidence="4">CGMCC 1.19062</strain>
    </source>
</reference>
<dbReference type="RefSeq" id="WP_379877843.1">
    <property type="nucleotide sequence ID" value="NZ_JBHUIP010000014.1"/>
</dbReference>
<comment type="caution">
    <text evidence="3">The sequence shown here is derived from an EMBL/GenBank/DDBJ whole genome shotgun (WGS) entry which is preliminary data.</text>
</comment>
<name>A0ABW5DV45_9PROT</name>
<sequence>MVMRVLRHSALVAFLASATFGSSVSVVLAQTAQIQLPPALQASVQSGNAQAIQQAIMTLSAGNPTQAANLAAAVVARAEQLLATNPQAAVAAAGAALDVVAALPVQTAGPQATLTTVTTAARIFAAPQAQQVAPQEVAQNTVKATQIVANPTVYSASPQAAIQAMSALYGVAQSAVLLANVPNLQANVVQLLSTASQSNALNSANAANNAQIQQILAQGGDDVRRNLNDGATGAINPSESPLRIETERNQASPT</sequence>
<dbReference type="Proteomes" id="UP001597295">
    <property type="component" value="Unassembled WGS sequence"/>
</dbReference>
<dbReference type="EMBL" id="JBHUIP010000014">
    <property type="protein sequence ID" value="MFD2264725.1"/>
    <property type="molecule type" value="Genomic_DNA"/>
</dbReference>
<feature type="region of interest" description="Disordered" evidence="1">
    <location>
        <begin position="231"/>
        <end position="254"/>
    </location>
</feature>
<evidence type="ECO:0000256" key="1">
    <source>
        <dbReference type="SAM" id="MobiDB-lite"/>
    </source>
</evidence>
<feature type="signal peptide" evidence="2">
    <location>
        <begin position="1"/>
        <end position="29"/>
    </location>
</feature>
<feature type="chain" id="PRO_5045733382" evidence="2">
    <location>
        <begin position="30"/>
        <end position="254"/>
    </location>
</feature>